<sequence length="418" mass="46973">MLYYTILFIKKMRIAILLFCIITLSFAEYHDPGDPGISAAQKTCATTYGRLAECAKNAWENKEELRILTRLPATVAKQPKLPQLPGTTWADTVKTIQDCVHAISLYLDSALFYATELQARRLNSVLRDTIARATTRINDLRTQKSADSAEIAENITQAEKLRADRERHMAWISSRIQTLKTMRTVFKTKSFIVVKNLAETTPGDQGESETIRYDTLKFSISTNTFTLQWQDTLVYPATTGASDRVEYTIGGLQFPWFDVVVQLMDLFHACSRHPATVSTGPTTRYITYTKDQRAYVLNGDNTSNVQVGKIFNLFSLSLMDAIGANLFTDHKIVYETSQREGSSIRFEDKKLSFIFAAETQETPNKVVFEGDQTFSVDIAFGAAGATRYIKRLAKVDPATNTIAFSWEFADNGVAFIAR</sequence>
<dbReference type="EMBL" id="MFYX01000128">
    <property type="protein sequence ID" value="OGK01269.1"/>
    <property type="molecule type" value="Genomic_DNA"/>
</dbReference>
<name>A0A1F7F3P4_UNCRA</name>
<comment type="caution">
    <text evidence="1">The sequence shown here is derived from an EMBL/GenBank/DDBJ whole genome shotgun (WGS) entry which is preliminary data.</text>
</comment>
<protein>
    <submittedName>
        <fullName evidence="1">Uncharacterized protein</fullName>
    </submittedName>
</protein>
<evidence type="ECO:0000313" key="2">
    <source>
        <dbReference type="Proteomes" id="UP000179243"/>
    </source>
</evidence>
<dbReference type="Proteomes" id="UP000179243">
    <property type="component" value="Unassembled WGS sequence"/>
</dbReference>
<gene>
    <name evidence="1" type="ORF">A2519_02835</name>
</gene>
<organism evidence="1 2">
    <name type="scientific">Candidatus Raymondbacteria bacterium RIFOXYD12_FULL_49_13</name>
    <dbReference type="NCBI Taxonomy" id="1817890"/>
    <lineage>
        <taxon>Bacteria</taxon>
        <taxon>Raymondiibacteriota</taxon>
    </lineage>
</organism>
<proteinExistence type="predicted"/>
<accession>A0A1F7F3P4</accession>
<reference evidence="1 2" key="1">
    <citation type="journal article" date="2016" name="Nat. Commun.">
        <title>Thousands of microbial genomes shed light on interconnected biogeochemical processes in an aquifer system.</title>
        <authorList>
            <person name="Anantharaman K."/>
            <person name="Brown C.T."/>
            <person name="Hug L.A."/>
            <person name="Sharon I."/>
            <person name="Castelle C.J."/>
            <person name="Probst A.J."/>
            <person name="Thomas B.C."/>
            <person name="Singh A."/>
            <person name="Wilkins M.J."/>
            <person name="Karaoz U."/>
            <person name="Brodie E.L."/>
            <person name="Williams K.H."/>
            <person name="Hubbard S.S."/>
            <person name="Banfield J.F."/>
        </authorList>
    </citation>
    <scope>NUCLEOTIDE SEQUENCE [LARGE SCALE GENOMIC DNA]</scope>
</reference>
<evidence type="ECO:0000313" key="1">
    <source>
        <dbReference type="EMBL" id="OGK01269.1"/>
    </source>
</evidence>
<dbReference type="AlphaFoldDB" id="A0A1F7F3P4"/>